<dbReference type="GO" id="GO:0043565">
    <property type="term" value="F:sequence-specific DNA binding"/>
    <property type="evidence" value="ECO:0007669"/>
    <property type="project" value="TreeGrafter"/>
</dbReference>
<dbReference type="Gene3D" id="1.10.10.10">
    <property type="entry name" value="Winged helix-like DNA-binding domain superfamily/Winged helix DNA-binding domain"/>
    <property type="match status" value="1"/>
</dbReference>
<reference evidence="4" key="2">
    <citation type="submission" date="2016-01" db="EMBL/GenBank/DDBJ databases">
        <title>Six Aerococcus type strain genome sequencing and assembly using PacBio and Illumina Hiseq.</title>
        <authorList>
            <person name="Carkaci D."/>
            <person name="Dargis R."/>
            <person name="Nielsen X.C."/>
            <person name="Skovgaard O."/>
            <person name="Fuursted K."/>
            <person name="Christensen J.J."/>
        </authorList>
    </citation>
    <scope>NUCLEOTIDE SEQUENCE [LARGE SCALE GENOMIC DNA]</scope>
    <source>
        <strain evidence="4">CCUG43001</strain>
    </source>
</reference>
<dbReference type="SUPFAM" id="SSF46785">
    <property type="entry name" value="Winged helix' DNA-binding domain"/>
    <property type="match status" value="1"/>
</dbReference>
<evidence type="ECO:0000313" key="3">
    <source>
        <dbReference type="EMBL" id="PKZ22527.1"/>
    </source>
</evidence>
<keyword evidence="4" id="KW-1185">Reference proteome</keyword>
<dbReference type="GO" id="GO:0005829">
    <property type="term" value="C:cytosol"/>
    <property type="evidence" value="ECO:0007669"/>
    <property type="project" value="TreeGrafter"/>
</dbReference>
<dbReference type="EMBL" id="CP014160">
    <property type="protein sequence ID" value="AMB94347.1"/>
    <property type="molecule type" value="Genomic_DNA"/>
</dbReference>
<dbReference type="EMBL" id="PKGY01000002">
    <property type="protein sequence ID" value="PKZ22527.1"/>
    <property type="molecule type" value="Genomic_DNA"/>
</dbReference>
<dbReference type="OrthoDB" id="66249at2"/>
<protein>
    <submittedName>
        <fullName evidence="2 3">AsnC family transcriptional regulator</fullName>
    </submittedName>
</protein>
<dbReference type="InterPro" id="IPR011008">
    <property type="entry name" value="Dimeric_a/b-barrel"/>
</dbReference>
<dbReference type="SMART" id="SM00344">
    <property type="entry name" value="HTH_ASNC"/>
    <property type="match status" value="1"/>
</dbReference>
<name>A0A0X8FBQ6_9LACT</name>
<dbReference type="GO" id="GO:0043200">
    <property type="term" value="P:response to amino acid"/>
    <property type="evidence" value="ECO:0007669"/>
    <property type="project" value="TreeGrafter"/>
</dbReference>
<dbReference type="AlphaFoldDB" id="A0A0X8FBQ6"/>
<dbReference type="Proteomes" id="UP000069912">
    <property type="component" value="Chromosome"/>
</dbReference>
<feature type="domain" description="Transcription regulator AsnC/Lrp ligand binding" evidence="1">
    <location>
        <begin position="69"/>
        <end position="141"/>
    </location>
</feature>
<dbReference type="InterPro" id="IPR019887">
    <property type="entry name" value="Tscrpt_reg_AsnC/Lrp_C"/>
</dbReference>
<dbReference type="PANTHER" id="PTHR30154:SF34">
    <property type="entry name" value="TRANSCRIPTIONAL REGULATOR AZLB"/>
    <property type="match status" value="1"/>
</dbReference>
<reference evidence="2 4" key="1">
    <citation type="journal article" date="2016" name="Genome Announc.">
        <title>Complete Genome Sequences of Aerococcus christensenii CCUG 28831T, Aerococcus sanguinicola CCUG 43001T, Aerococcus urinae CCUG 36881T, Aerococcus urinaeequi CCUG 28094T, Aerococcus urinaehominis CCUG 42038 BT, and Aerococcus viridans CCUG 4311T.</title>
        <authorList>
            <person name="Carkaci D."/>
            <person name="Dargis R."/>
            <person name="Nielsen X.C."/>
            <person name="Skovgaard O."/>
            <person name="Fuursted K."/>
            <person name="Christensen J.J."/>
        </authorList>
    </citation>
    <scope>NUCLEOTIDE SEQUENCE [LARGE SCALE GENOMIC DNA]</scope>
    <source>
        <strain evidence="2 4">CCUG43001</strain>
    </source>
</reference>
<dbReference type="KEGG" id="asan:AWM72_06030"/>
<dbReference type="Proteomes" id="UP000234239">
    <property type="component" value="Unassembled WGS sequence"/>
</dbReference>
<organism evidence="2 4">
    <name type="scientific">Aerococcus sanguinicola</name>
    <dbReference type="NCBI Taxonomy" id="119206"/>
    <lineage>
        <taxon>Bacteria</taxon>
        <taxon>Bacillati</taxon>
        <taxon>Bacillota</taxon>
        <taxon>Bacilli</taxon>
        <taxon>Lactobacillales</taxon>
        <taxon>Aerococcaceae</taxon>
        <taxon>Aerococcus</taxon>
    </lineage>
</organism>
<dbReference type="Pfam" id="PF25212">
    <property type="entry name" value="HVO_A0114"/>
    <property type="match status" value="1"/>
</dbReference>
<accession>A0A0X8FBQ6</accession>
<sequence length="164" mass="18719">MDHKKQYRLLRYIEDDAHISHKALANALEEDVETVSATIAELEELGIISGYKTMINWDATESDYVSAMIEVSVNLHKGASYEEVAEMMYRFKEVEALYLTSGAYDYMLLTKRAPMQQISRFVNKLASIDEVSGTATHIVMNRYKDHGTIFESKLKDGERLVISQ</sequence>
<dbReference type="Gene3D" id="3.30.70.920">
    <property type="match status" value="1"/>
</dbReference>
<evidence type="ECO:0000313" key="4">
    <source>
        <dbReference type="Proteomes" id="UP000069912"/>
    </source>
</evidence>
<dbReference type="InterPro" id="IPR036390">
    <property type="entry name" value="WH_DNA-bd_sf"/>
</dbReference>
<dbReference type="GeneID" id="92903625"/>
<proteinExistence type="predicted"/>
<dbReference type="PANTHER" id="PTHR30154">
    <property type="entry name" value="LEUCINE-RESPONSIVE REGULATORY PROTEIN"/>
    <property type="match status" value="1"/>
</dbReference>
<gene>
    <name evidence="2" type="ORF">AWM72_06030</name>
    <name evidence="3" type="ORF">CYJ28_05265</name>
</gene>
<evidence type="ECO:0000313" key="2">
    <source>
        <dbReference type="EMBL" id="AMB94347.1"/>
    </source>
</evidence>
<dbReference type="Pfam" id="PF01037">
    <property type="entry name" value="AsnC_trans_reg"/>
    <property type="match status" value="1"/>
</dbReference>
<dbReference type="InterPro" id="IPR019888">
    <property type="entry name" value="Tscrpt_reg_AsnC-like"/>
</dbReference>
<dbReference type="SUPFAM" id="SSF54909">
    <property type="entry name" value="Dimeric alpha+beta barrel"/>
    <property type="match status" value="1"/>
</dbReference>
<dbReference type="InterPro" id="IPR036388">
    <property type="entry name" value="WH-like_DNA-bd_sf"/>
</dbReference>
<reference evidence="3 5" key="3">
    <citation type="submission" date="2017-12" db="EMBL/GenBank/DDBJ databases">
        <title>Phylogenetic diversity of female urinary microbiome.</title>
        <authorList>
            <person name="Thomas-White K."/>
            <person name="Wolfe A.J."/>
        </authorList>
    </citation>
    <scope>NUCLEOTIDE SEQUENCE [LARGE SCALE GENOMIC DNA]</scope>
    <source>
        <strain evidence="3 5">UMB0139</strain>
    </source>
</reference>
<evidence type="ECO:0000313" key="5">
    <source>
        <dbReference type="Proteomes" id="UP000234239"/>
    </source>
</evidence>
<dbReference type="RefSeq" id="WP_067974828.1">
    <property type="nucleotide sequence ID" value="NZ_CAJHKM010000001.1"/>
</dbReference>
<evidence type="ECO:0000259" key="1">
    <source>
        <dbReference type="Pfam" id="PF01037"/>
    </source>
</evidence>